<keyword evidence="11" id="KW-0411">Iron-sulfur</keyword>
<comment type="function">
    <text evidence="2">Adenine glycosylase active on G-A mispairs. MutY also corrects error-prone DNA synthesis past GO lesions which are due to the oxidatively damaged form of guanine: 7,8-dihydro-8-oxoguanine (8-oxo-dGTP).</text>
</comment>
<evidence type="ECO:0000256" key="13">
    <source>
        <dbReference type="ARBA" id="ARBA00023295"/>
    </source>
</evidence>
<keyword evidence="7" id="KW-0479">Metal-binding</keyword>
<dbReference type="InterPro" id="IPR023170">
    <property type="entry name" value="HhH_base_excis_C"/>
</dbReference>
<protein>
    <recommendedName>
        <fullName evidence="5 14">Adenine DNA glycosylase</fullName>
        <ecNumber evidence="4 14">3.2.2.31</ecNumber>
    </recommendedName>
</protein>
<evidence type="ECO:0000256" key="8">
    <source>
        <dbReference type="ARBA" id="ARBA00022763"/>
    </source>
</evidence>
<dbReference type="SUPFAM" id="SSF48150">
    <property type="entry name" value="DNA-glycosylase"/>
    <property type="match status" value="1"/>
</dbReference>
<dbReference type="SUPFAM" id="SSF55811">
    <property type="entry name" value="Nudix"/>
    <property type="match status" value="1"/>
</dbReference>
<evidence type="ECO:0000256" key="2">
    <source>
        <dbReference type="ARBA" id="ARBA00002933"/>
    </source>
</evidence>
<dbReference type="CDD" id="cd03431">
    <property type="entry name" value="NUDIX_DNA_Glycosylase_C-MutY"/>
    <property type="match status" value="1"/>
</dbReference>
<comment type="catalytic activity">
    <reaction evidence="1 14">
        <text>Hydrolyzes free adenine bases from 7,8-dihydro-8-oxoguanine:adenine mismatched double-stranded DNA, leaving an apurinic site.</text>
        <dbReference type="EC" id="3.2.2.31"/>
    </reaction>
</comment>
<keyword evidence="6" id="KW-0004">4Fe-4S</keyword>
<dbReference type="GO" id="GO:0000701">
    <property type="term" value="F:purine-specific mismatch base pair DNA N-glycosylase activity"/>
    <property type="evidence" value="ECO:0007669"/>
    <property type="project" value="UniProtKB-EC"/>
</dbReference>
<dbReference type="SMART" id="SM00478">
    <property type="entry name" value="ENDO3c"/>
    <property type="match status" value="1"/>
</dbReference>
<dbReference type="InterPro" id="IPR003265">
    <property type="entry name" value="HhH-GPD_domain"/>
</dbReference>
<gene>
    <name evidence="16" type="primary">yfhQ</name>
    <name evidence="16" type="ORF">RTSSTS7063_00852</name>
</gene>
<proteinExistence type="inferred from homology"/>
<dbReference type="Pfam" id="PF14815">
    <property type="entry name" value="NUDIX_4"/>
    <property type="match status" value="1"/>
</dbReference>
<dbReference type="NCBIfam" id="TIGR01084">
    <property type="entry name" value="mutY"/>
    <property type="match status" value="1"/>
</dbReference>
<evidence type="ECO:0000256" key="12">
    <source>
        <dbReference type="ARBA" id="ARBA00023204"/>
    </source>
</evidence>
<name>A0A564T208_9FIRM</name>
<sequence>MKCDRKKKYEAETLECERLRETVEPLVEWFRENQRDLPWRKHVNAYRVWISEIMLQQTRVEAVKSYYTRFLEELPDIKALAEVPEDRLLKLWEGLGYYNRARNLKAAAQQVMEEYNGVFPDTFEEIKKLKGIGSYTAGAISSFVYHQQKPAVDGNVFRVVTRILEDSDDIMKASTRTKIERMLEQVIPAEAPGDFNQGLIELGAIVCLPNGEPRCESCPIRGFCLACQDECQMDYPVKKKAKERRIEKRTILRFCDNEEIAIRKRPGKGLLAGLYEFPNVEGHLTQKEVIEYAKESGLTPVRVKKLPKAKHIFSHVEWHMTGYEILVDELEKEFQNSEIIFAGKKDLEKNYAIPSAFSAYL</sequence>
<dbReference type="GO" id="GO:0051539">
    <property type="term" value="F:4 iron, 4 sulfur cluster binding"/>
    <property type="evidence" value="ECO:0007669"/>
    <property type="project" value="UniProtKB-UniRule"/>
</dbReference>
<dbReference type="Gene3D" id="3.90.79.10">
    <property type="entry name" value="Nucleoside Triphosphate Pyrophosphohydrolase"/>
    <property type="match status" value="1"/>
</dbReference>
<dbReference type="Proteomes" id="UP000363661">
    <property type="component" value="Unassembled WGS sequence"/>
</dbReference>
<dbReference type="InterPro" id="IPR011257">
    <property type="entry name" value="DNA_glycosylase"/>
</dbReference>
<keyword evidence="8 14" id="KW-0227">DNA damage</keyword>
<evidence type="ECO:0000313" key="16">
    <source>
        <dbReference type="EMBL" id="VUX01283.1"/>
    </source>
</evidence>
<evidence type="ECO:0000256" key="14">
    <source>
        <dbReference type="RuleBase" id="RU365096"/>
    </source>
</evidence>
<evidence type="ECO:0000256" key="1">
    <source>
        <dbReference type="ARBA" id="ARBA00000843"/>
    </source>
</evidence>
<dbReference type="InterPro" id="IPR005760">
    <property type="entry name" value="A/G_AdeGlyc_MutY"/>
</dbReference>
<feature type="domain" description="HhH-GPD" evidence="15">
    <location>
        <begin position="54"/>
        <end position="205"/>
    </location>
</feature>
<organism evidence="16 17">
    <name type="scientific">[Ruminococcus] torques</name>
    <dbReference type="NCBI Taxonomy" id="33039"/>
    <lineage>
        <taxon>Bacteria</taxon>
        <taxon>Bacillati</taxon>
        <taxon>Bacillota</taxon>
        <taxon>Clostridia</taxon>
        <taxon>Lachnospirales</taxon>
        <taxon>Lachnospiraceae</taxon>
        <taxon>Mediterraneibacter</taxon>
    </lineage>
</organism>
<evidence type="ECO:0000256" key="3">
    <source>
        <dbReference type="ARBA" id="ARBA00008343"/>
    </source>
</evidence>
<evidence type="ECO:0000256" key="7">
    <source>
        <dbReference type="ARBA" id="ARBA00022723"/>
    </source>
</evidence>
<keyword evidence="13 14" id="KW-0326">Glycosidase</keyword>
<keyword evidence="9 16" id="KW-0378">Hydrolase</keyword>
<keyword evidence="10 14" id="KW-0408">Iron</keyword>
<keyword evidence="12" id="KW-0234">DNA repair</keyword>
<accession>A0A564T208</accession>
<dbReference type="Pfam" id="PF00730">
    <property type="entry name" value="HhH-GPD"/>
    <property type="match status" value="1"/>
</dbReference>
<comment type="cofactor">
    <cofactor evidence="14">
        <name>[4Fe-4S] cluster</name>
        <dbReference type="ChEBI" id="CHEBI:49883"/>
    </cofactor>
    <text evidence="14">Binds 1 [4Fe-4S] cluster.</text>
</comment>
<dbReference type="FunFam" id="1.10.340.30:FF:000002">
    <property type="entry name" value="Adenine DNA glycosylase"/>
    <property type="match status" value="1"/>
</dbReference>
<dbReference type="InterPro" id="IPR000445">
    <property type="entry name" value="HhH_motif"/>
</dbReference>
<evidence type="ECO:0000256" key="11">
    <source>
        <dbReference type="ARBA" id="ARBA00023014"/>
    </source>
</evidence>
<dbReference type="Gene3D" id="1.10.340.30">
    <property type="entry name" value="Hypothetical protein, domain 2"/>
    <property type="match status" value="1"/>
</dbReference>
<dbReference type="EMBL" id="CABHNA010000038">
    <property type="protein sequence ID" value="VUX01283.1"/>
    <property type="molecule type" value="Genomic_DNA"/>
</dbReference>
<dbReference type="CDD" id="cd00056">
    <property type="entry name" value="ENDO3c"/>
    <property type="match status" value="1"/>
</dbReference>
<evidence type="ECO:0000256" key="10">
    <source>
        <dbReference type="ARBA" id="ARBA00023004"/>
    </source>
</evidence>
<dbReference type="GO" id="GO:0035485">
    <property type="term" value="F:adenine/guanine mispair binding"/>
    <property type="evidence" value="ECO:0007669"/>
    <property type="project" value="TreeGrafter"/>
</dbReference>
<dbReference type="GO" id="GO:0006298">
    <property type="term" value="P:mismatch repair"/>
    <property type="evidence" value="ECO:0007669"/>
    <property type="project" value="TreeGrafter"/>
</dbReference>
<dbReference type="InterPro" id="IPR015797">
    <property type="entry name" value="NUDIX_hydrolase-like_dom_sf"/>
</dbReference>
<dbReference type="GO" id="GO:0046872">
    <property type="term" value="F:metal ion binding"/>
    <property type="evidence" value="ECO:0007669"/>
    <property type="project" value="UniProtKB-UniRule"/>
</dbReference>
<dbReference type="InterPro" id="IPR029119">
    <property type="entry name" value="MutY_C"/>
</dbReference>
<dbReference type="GO" id="GO:0032357">
    <property type="term" value="F:oxidized purine DNA binding"/>
    <property type="evidence" value="ECO:0007669"/>
    <property type="project" value="TreeGrafter"/>
</dbReference>
<dbReference type="GO" id="GO:0006284">
    <property type="term" value="P:base-excision repair"/>
    <property type="evidence" value="ECO:0007669"/>
    <property type="project" value="UniProtKB-UniRule"/>
</dbReference>
<reference evidence="16 17" key="1">
    <citation type="submission" date="2019-07" db="EMBL/GenBank/DDBJ databases">
        <authorList>
            <person name="Hibberd C M."/>
            <person name="Gehrig L. J."/>
            <person name="Chang H.-W."/>
            <person name="Venkatesh S."/>
        </authorList>
    </citation>
    <scope>NUCLEOTIDE SEQUENCE [LARGE SCALE GENOMIC DNA]</scope>
    <source>
        <strain evidence="16">Ruminococcus_torques_SSTS_Bg7063</strain>
    </source>
</reference>
<dbReference type="PANTHER" id="PTHR42944:SF1">
    <property type="entry name" value="ADENINE DNA GLYCOSYLASE"/>
    <property type="match status" value="1"/>
</dbReference>
<evidence type="ECO:0000313" key="17">
    <source>
        <dbReference type="Proteomes" id="UP000363661"/>
    </source>
</evidence>
<dbReference type="GO" id="GO:0034039">
    <property type="term" value="F:8-oxo-7,8-dihydroguanine DNA N-glycosylase activity"/>
    <property type="evidence" value="ECO:0007669"/>
    <property type="project" value="TreeGrafter"/>
</dbReference>
<evidence type="ECO:0000256" key="9">
    <source>
        <dbReference type="ARBA" id="ARBA00022801"/>
    </source>
</evidence>
<comment type="similarity">
    <text evidence="3 14">Belongs to the Nth/MutY family.</text>
</comment>
<evidence type="ECO:0000259" key="15">
    <source>
        <dbReference type="SMART" id="SM00478"/>
    </source>
</evidence>
<dbReference type="EC" id="3.2.2.31" evidence="4 14"/>
<dbReference type="Pfam" id="PF00633">
    <property type="entry name" value="HHH"/>
    <property type="match status" value="1"/>
</dbReference>
<evidence type="ECO:0000256" key="6">
    <source>
        <dbReference type="ARBA" id="ARBA00022485"/>
    </source>
</evidence>
<dbReference type="PANTHER" id="PTHR42944">
    <property type="entry name" value="ADENINE DNA GLYCOSYLASE"/>
    <property type="match status" value="1"/>
</dbReference>
<dbReference type="AlphaFoldDB" id="A0A564T208"/>
<keyword evidence="17" id="KW-1185">Reference proteome</keyword>
<dbReference type="InterPro" id="IPR044298">
    <property type="entry name" value="MIG/MutY"/>
</dbReference>
<evidence type="ECO:0000256" key="5">
    <source>
        <dbReference type="ARBA" id="ARBA00022023"/>
    </source>
</evidence>
<dbReference type="Gene3D" id="1.10.1670.10">
    <property type="entry name" value="Helix-hairpin-Helix base-excision DNA repair enzymes (C-terminal)"/>
    <property type="match status" value="1"/>
</dbReference>
<evidence type="ECO:0000256" key="4">
    <source>
        <dbReference type="ARBA" id="ARBA00012045"/>
    </source>
</evidence>